<keyword evidence="2" id="KW-1185">Reference proteome</keyword>
<accession>A0AAE4MDL7</accession>
<dbReference type="AlphaFoldDB" id="A0AAE4MDL7"/>
<gene>
    <name evidence="1" type="ORF">McpAg1_09990</name>
</gene>
<organism evidence="1 2">
    <name type="scientific">Methanorbis furvi</name>
    <dbReference type="NCBI Taxonomy" id="3028299"/>
    <lineage>
        <taxon>Archaea</taxon>
        <taxon>Methanobacteriati</taxon>
        <taxon>Methanobacteriota</taxon>
        <taxon>Stenosarchaea group</taxon>
        <taxon>Methanomicrobia</taxon>
        <taxon>Methanomicrobiales</taxon>
        <taxon>Methanocorpusculaceae</taxon>
        <taxon>Methanorbis</taxon>
    </lineage>
</organism>
<evidence type="ECO:0000313" key="1">
    <source>
        <dbReference type="EMBL" id="MDV0441788.1"/>
    </source>
</evidence>
<dbReference type="InterPro" id="IPR012056">
    <property type="entry name" value="NiFe_EhaM"/>
</dbReference>
<reference evidence="1" key="1">
    <citation type="submission" date="2023-06" db="EMBL/GenBank/DDBJ databases">
        <title>Genome sequence of Methancorpusculaceae sp. Ag1.</title>
        <authorList>
            <person name="Protasov E."/>
            <person name="Platt K."/>
            <person name="Poehlein A."/>
            <person name="Daniel R."/>
            <person name="Brune A."/>
        </authorList>
    </citation>
    <scope>NUCLEOTIDE SEQUENCE</scope>
    <source>
        <strain evidence="1">Ag1</strain>
    </source>
</reference>
<dbReference type="InterPro" id="IPR036606">
    <property type="entry name" value="EhaM-like_sf"/>
</dbReference>
<dbReference type="EMBL" id="JAWDKA010000005">
    <property type="protein sequence ID" value="MDV0441788.1"/>
    <property type="molecule type" value="Genomic_DNA"/>
</dbReference>
<name>A0AAE4MDL7_9EURY</name>
<dbReference type="Pfam" id="PF09218">
    <property type="entry name" value="EhaM"/>
    <property type="match status" value="1"/>
</dbReference>
<proteinExistence type="predicted"/>
<dbReference type="Gene3D" id="1.10.3070.10">
    <property type="entry name" value="EhaM-like"/>
    <property type="match status" value="1"/>
</dbReference>
<dbReference type="RefSeq" id="WP_338094194.1">
    <property type="nucleotide sequence ID" value="NZ_JAWDKA010000005.1"/>
</dbReference>
<dbReference type="Proteomes" id="UP001273136">
    <property type="component" value="Unassembled WGS sequence"/>
</dbReference>
<protein>
    <submittedName>
        <fullName evidence="1">Uncharacterized protein</fullName>
    </submittedName>
</protein>
<comment type="caution">
    <text evidence="1">The sequence shown here is derived from an EMBL/GenBank/DDBJ whole genome shotgun (WGS) entry which is preliminary data.</text>
</comment>
<evidence type="ECO:0000313" key="2">
    <source>
        <dbReference type="Proteomes" id="UP001273136"/>
    </source>
</evidence>
<sequence length="123" mass="13039">MDLIYERNLQPMKLAVLKGTRQDQAVVALAERLGVNRQKMRKILINNCDMMTLENLGPRLEAADAAAKAAAAAGDEISDALSLPHLTTATGILSEAAAAKLRSRAESGTAIAELLAEIVEVVS</sequence>
<dbReference type="SUPFAM" id="SSF101332">
    <property type="entry name" value="Hypothetical protein MTH393"/>
    <property type="match status" value="1"/>
</dbReference>